<dbReference type="GO" id="GO:0140664">
    <property type="term" value="F:ATP-dependent DNA damage sensor activity"/>
    <property type="evidence" value="ECO:0007669"/>
    <property type="project" value="InterPro"/>
</dbReference>
<dbReference type="SMART" id="SM01340">
    <property type="entry name" value="DNA_mis_repair"/>
    <property type="match status" value="1"/>
</dbReference>
<dbReference type="InterPro" id="IPR036890">
    <property type="entry name" value="HATPase_C_sf"/>
</dbReference>
<dbReference type="InterPro" id="IPR037198">
    <property type="entry name" value="MutL_C_sf"/>
</dbReference>
<proteinExistence type="inferred from homology"/>
<dbReference type="GO" id="GO:0032300">
    <property type="term" value="C:mismatch repair complex"/>
    <property type="evidence" value="ECO:0007669"/>
    <property type="project" value="InterPro"/>
</dbReference>
<evidence type="ECO:0008006" key="8">
    <source>
        <dbReference type="Google" id="ProtNLM"/>
    </source>
</evidence>
<evidence type="ECO:0000256" key="3">
    <source>
        <dbReference type="SAM" id="MobiDB-lite"/>
    </source>
</evidence>
<dbReference type="PANTHER" id="PTHR10073">
    <property type="entry name" value="DNA MISMATCH REPAIR PROTEIN MLH, PMS, MUTL"/>
    <property type="match status" value="1"/>
</dbReference>
<dbReference type="Pfam" id="PF13589">
    <property type="entry name" value="HATPase_c_3"/>
    <property type="match status" value="1"/>
</dbReference>
<sequence>MSCETSLNQLSVETRAKLRSAQLLTSLQQVVSELLQNSLDARASQVDIGVNCEEWSCWVRDNGAGISKAGLTMIGKGSEEGRYNTSKAYTPASLDSVSTFGFRGEALSSMAELCCLEISSRTSRSRESWSVILKGGKSLYSGPSIRWRRETAGTVVCVRDAFFSLPIRRQSHPSTAKTIDAIKQELETYALMFPDVSFTLQDDSKSRENTSSKGHVLRVPKTRSILAAFRHMYGRALTEHVEEIDTTSGDLKVAGFMSLVGARSKAHQYLYINKHPISFCDLHRLIDSKFCNSTFVKHAYDEGGETSLRSSVRRSPRKGEKKPIYVLNLVIPTQLIDNCLEPAKSAVQIEHKNVVTTFLSSVIDSFLIRHGFASGKRGAEEGYGSPPKKRKVSIVPNSATQNNVPQPPASRKAEAKEARAVFIQPGNISEEIPQTIWEDPATGEMFIVNARTGNSYAQNSRHKIDGTNAANMNRTSRIPRLLKKGQDPRQGVCSGPAHDKIPDWLQEALNANDAYAITEPKIPSLPLFTNQASDDQVYALIHSNNPSCCAHALGAPYLQSGPSSSDHARTRFHKGDLLKAQVINQVDRKFIACLVDLDHSLHRENGKPPEKCAAGGSTLILIDQHAADERVRVERFLTEICSGFLRHCEGTGGVEVSELSPAVPILLSRHEASRLATIEEVQLAFDRWGVRFEGLAKLTSLESECAGDEASGGYVQVLVRTIPAIVGDKLLMNDELRDLVKGYLGTLESEEASPPKVSQQKDVDNVKDDESQWLKALRWCPRELLDLINSKACRGAVMFNDPLSLEQCERLVRHLAATAFPFQCAHGRPSLVPLTHVSINSGRRTAPALDWARLN</sequence>
<evidence type="ECO:0000259" key="5">
    <source>
        <dbReference type="SMART" id="SM01340"/>
    </source>
</evidence>
<dbReference type="Proteomes" id="UP000714275">
    <property type="component" value="Unassembled WGS sequence"/>
</dbReference>
<dbReference type="InterPro" id="IPR042120">
    <property type="entry name" value="MutL_C_dimsub"/>
</dbReference>
<name>A0A9P7A5U6_9AGAM</name>
<accession>A0A9P7A5U6</accession>
<dbReference type="GO" id="GO:0061982">
    <property type="term" value="P:meiosis I cell cycle process"/>
    <property type="evidence" value="ECO:0007669"/>
    <property type="project" value="UniProtKB-ARBA"/>
</dbReference>
<evidence type="ECO:0000313" key="7">
    <source>
        <dbReference type="Proteomes" id="UP000714275"/>
    </source>
</evidence>
<dbReference type="PROSITE" id="PS00058">
    <property type="entry name" value="DNA_MISMATCH_REPAIR_1"/>
    <property type="match status" value="1"/>
</dbReference>
<dbReference type="GO" id="GO:0030983">
    <property type="term" value="F:mismatched DNA binding"/>
    <property type="evidence" value="ECO:0007669"/>
    <property type="project" value="InterPro"/>
</dbReference>
<dbReference type="SUPFAM" id="SSF118116">
    <property type="entry name" value="DNA mismatch repair protein MutL"/>
    <property type="match status" value="1"/>
</dbReference>
<dbReference type="SUPFAM" id="SSF54211">
    <property type="entry name" value="Ribosomal protein S5 domain 2-like"/>
    <property type="match status" value="1"/>
</dbReference>
<dbReference type="InterPro" id="IPR020568">
    <property type="entry name" value="Ribosomal_Su5_D2-typ_SF"/>
</dbReference>
<dbReference type="Gene3D" id="3.30.1370.100">
    <property type="entry name" value="MutL, C-terminal domain, regulatory subdomain"/>
    <property type="match status" value="1"/>
</dbReference>
<comment type="similarity">
    <text evidence="1">Belongs to the DNA mismatch repair MutL/HexB family.</text>
</comment>
<protein>
    <recommendedName>
        <fullName evidence="8">MutL C-terminal dimerisation domain-containing protein</fullName>
    </recommendedName>
</protein>
<dbReference type="Gene3D" id="3.30.230.10">
    <property type="match status" value="1"/>
</dbReference>
<feature type="compositionally biased region" description="Polar residues" evidence="3">
    <location>
        <begin position="395"/>
        <end position="404"/>
    </location>
</feature>
<evidence type="ECO:0000313" key="6">
    <source>
        <dbReference type="EMBL" id="KAG1783040.1"/>
    </source>
</evidence>
<feature type="domain" description="DNA mismatch repair protein S5" evidence="5">
    <location>
        <begin position="229"/>
        <end position="368"/>
    </location>
</feature>
<comment type="caution">
    <text evidence="6">The sequence shown here is derived from an EMBL/GenBank/DDBJ whole genome shotgun (WGS) entry which is preliminary data.</text>
</comment>
<dbReference type="InterPro" id="IPR014762">
    <property type="entry name" value="DNA_mismatch_repair_CS"/>
</dbReference>
<dbReference type="SUPFAM" id="SSF55874">
    <property type="entry name" value="ATPase domain of HSP90 chaperone/DNA topoisomerase II/histidine kinase"/>
    <property type="match status" value="1"/>
</dbReference>
<dbReference type="InterPro" id="IPR014721">
    <property type="entry name" value="Ribsml_uS5_D2-typ_fold_subgr"/>
</dbReference>
<evidence type="ECO:0000256" key="1">
    <source>
        <dbReference type="ARBA" id="ARBA00006082"/>
    </source>
</evidence>
<feature type="region of interest" description="Disordered" evidence="3">
    <location>
        <begin position="376"/>
        <end position="410"/>
    </location>
</feature>
<dbReference type="InterPro" id="IPR013507">
    <property type="entry name" value="DNA_mismatch_S5_2-like"/>
</dbReference>
<keyword evidence="2" id="KW-0227">DNA damage</keyword>
<dbReference type="InterPro" id="IPR042121">
    <property type="entry name" value="MutL_C_regsub"/>
</dbReference>
<dbReference type="InterPro" id="IPR038973">
    <property type="entry name" value="MutL/Mlh/Pms-like"/>
</dbReference>
<dbReference type="GO" id="GO:0005524">
    <property type="term" value="F:ATP binding"/>
    <property type="evidence" value="ECO:0007669"/>
    <property type="project" value="InterPro"/>
</dbReference>
<dbReference type="AlphaFoldDB" id="A0A9P7A5U6"/>
<dbReference type="InterPro" id="IPR014790">
    <property type="entry name" value="MutL_C"/>
</dbReference>
<evidence type="ECO:0000259" key="4">
    <source>
        <dbReference type="SMART" id="SM00853"/>
    </source>
</evidence>
<evidence type="ECO:0000256" key="2">
    <source>
        <dbReference type="ARBA" id="ARBA00022763"/>
    </source>
</evidence>
<dbReference type="SMART" id="SM00853">
    <property type="entry name" value="MutL_C"/>
    <property type="match status" value="1"/>
</dbReference>
<feature type="domain" description="MutL C-terminal dimerisation" evidence="4">
    <location>
        <begin position="582"/>
        <end position="803"/>
    </location>
</feature>
<dbReference type="GO" id="GO:0016887">
    <property type="term" value="F:ATP hydrolysis activity"/>
    <property type="evidence" value="ECO:0007669"/>
    <property type="project" value="InterPro"/>
</dbReference>
<gene>
    <name evidence="6" type="ORF">EV702DRAFT_996112</name>
</gene>
<dbReference type="GO" id="GO:0006298">
    <property type="term" value="P:mismatch repair"/>
    <property type="evidence" value="ECO:0007669"/>
    <property type="project" value="InterPro"/>
</dbReference>
<dbReference type="OrthoDB" id="429932at2759"/>
<organism evidence="6 7">
    <name type="scientific">Suillus placidus</name>
    <dbReference type="NCBI Taxonomy" id="48579"/>
    <lineage>
        <taxon>Eukaryota</taxon>
        <taxon>Fungi</taxon>
        <taxon>Dikarya</taxon>
        <taxon>Basidiomycota</taxon>
        <taxon>Agaricomycotina</taxon>
        <taxon>Agaricomycetes</taxon>
        <taxon>Agaricomycetidae</taxon>
        <taxon>Boletales</taxon>
        <taxon>Suillineae</taxon>
        <taxon>Suillaceae</taxon>
        <taxon>Suillus</taxon>
    </lineage>
</organism>
<reference evidence="6" key="1">
    <citation type="journal article" date="2020" name="New Phytol.">
        <title>Comparative genomics reveals dynamic genome evolution in host specialist ectomycorrhizal fungi.</title>
        <authorList>
            <person name="Lofgren L.A."/>
            <person name="Nguyen N.H."/>
            <person name="Vilgalys R."/>
            <person name="Ruytinx J."/>
            <person name="Liao H.L."/>
            <person name="Branco S."/>
            <person name="Kuo A."/>
            <person name="LaButti K."/>
            <person name="Lipzen A."/>
            <person name="Andreopoulos W."/>
            <person name="Pangilinan J."/>
            <person name="Riley R."/>
            <person name="Hundley H."/>
            <person name="Na H."/>
            <person name="Barry K."/>
            <person name="Grigoriev I.V."/>
            <person name="Stajich J.E."/>
            <person name="Kennedy P.G."/>
        </authorList>
    </citation>
    <scope>NUCLEOTIDE SEQUENCE</scope>
    <source>
        <strain evidence="6">DOB743</strain>
    </source>
</reference>
<dbReference type="PANTHER" id="PTHR10073:SF47">
    <property type="entry name" value="DNA MISMATCH REPAIR PROTEIN MLH3"/>
    <property type="match status" value="1"/>
</dbReference>
<dbReference type="Gene3D" id="3.30.565.10">
    <property type="entry name" value="Histidine kinase-like ATPase, C-terminal domain"/>
    <property type="match status" value="1"/>
</dbReference>
<keyword evidence="7" id="KW-1185">Reference proteome</keyword>
<dbReference type="Gene3D" id="3.30.1540.20">
    <property type="entry name" value="MutL, C-terminal domain, dimerisation subdomain"/>
    <property type="match status" value="1"/>
</dbReference>
<dbReference type="EMBL" id="JABBWD010000002">
    <property type="protein sequence ID" value="KAG1783040.1"/>
    <property type="molecule type" value="Genomic_DNA"/>
</dbReference>